<dbReference type="Proteomes" id="UP000279275">
    <property type="component" value="Unassembled WGS sequence"/>
</dbReference>
<feature type="transmembrane region" description="Helical" evidence="1">
    <location>
        <begin position="85"/>
        <end position="103"/>
    </location>
</feature>
<dbReference type="Pfam" id="PF13630">
    <property type="entry name" value="SdpI"/>
    <property type="match status" value="1"/>
</dbReference>
<dbReference type="RefSeq" id="WP_122186911.1">
    <property type="nucleotide sequence ID" value="NZ_RFFH01000002.1"/>
</dbReference>
<dbReference type="EMBL" id="RFFH01000002">
    <property type="protein sequence ID" value="RMI33985.1"/>
    <property type="molecule type" value="Genomic_DNA"/>
</dbReference>
<keyword evidence="3" id="KW-1185">Reference proteome</keyword>
<evidence type="ECO:0000313" key="3">
    <source>
        <dbReference type="Proteomes" id="UP000279275"/>
    </source>
</evidence>
<keyword evidence="1" id="KW-1133">Transmembrane helix</keyword>
<evidence type="ECO:0000256" key="1">
    <source>
        <dbReference type="SAM" id="Phobius"/>
    </source>
</evidence>
<organism evidence="2 3">
    <name type="scientific">Nocardia stercoris</name>
    <dbReference type="NCBI Taxonomy" id="2483361"/>
    <lineage>
        <taxon>Bacteria</taxon>
        <taxon>Bacillati</taxon>
        <taxon>Actinomycetota</taxon>
        <taxon>Actinomycetes</taxon>
        <taxon>Mycobacteriales</taxon>
        <taxon>Nocardiaceae</taxon>
        <taxon>Nocardia</taxon>
    </lineage>
</organism>
<accession>A0A3M2LDE2</accession>
<feature type="transmembrane region" description="Helical" evidence="1">
    <location>
        <begin position="59"/>
        <end position="78"/>
    </location>
</feature>
<evidence type="ECO:0000313" key="2">
    <source>
        <dbReference type="EMBL" id="RMI33985.1"/>
    </source>
</evidence>
<proteinExistence type="predicted"/>
<dbReference type="AlphaFoldDB" id="A0A3M2LDE2"/>
<dbReference type="InterPro" id="IPR025962">
    <property type="entry name" value="SdpI/YhfL"/>
</dbReference>
<dbReference type="OrthoDB" id="3697642at2"/>
<sequence length="135" mass="13261">MFVVALILFVLAAVAVVTGVLGWTGKLPRNRFFGVHTEEALRTDEVFRIANRVAAPTSAAAGLLLACAAAVVAVAPVIPALSVTAGALLIALFTIGAGAGVAAKSIAGLAPAPEIGGCGSACASCTLRSACDTAN</sequence>
<comment type="caution">
    <text evidence="2">The sequence shown here is derived from an EMBL/GenBank/DDBJ whole genome shotgun (WGS) entry which is preliminary data.</text>
</comment>
<name>A0A3M2LDE2_9NOCA</name>
<keyword evidence="1" id="KW-0472">Membrane</keyword>
<reference evidence="2 3" key="1">
    <citation type="submission" date="2018-10" db="EMBL/GenBank/DDBJ databases">
        <title>Isolation from cow dung.</title>
        <authorList>
            <person name="Ling L."/>
        </authorList>
    </citation>
    <scope>NUCLEOTIDE SEQUENCE [LARGE SCALE GENOMIC DNA]</scope>
    <source>
        <strain evidence="2 3">NEAU-LL90</strain>
    </source>
</reference>
<gene>
    <name evidence="2" type="ORF">EBN03_05885</name>
</gene>
<protein>
    <submittedName>
        <fullName evidence="2">SdpI family protein</fullName>
    </submittedName>
</protein>
<keyword evidence="1" id="KW-0812">Transmembrane</keyword>